<reference evidence="2 3" key="1">
    <citation type="submission" date="2018-07" db="EMBL/GenBank/DDBJ databases">
        <title>Halomonas montanilacus sp. nov., isolated from Lake Pengyan on Tibetan Plateau.</title>
        <authorList>
            <person name="Lu H."/>
            <person name="Xing P."/>
            <person name="Wu Q."/>
        </authorList>
    </citation>
    <scope>NUCLEOTIDE SEQUENCE [LARGE SCALE GENOMIC DNA]</scope>
    <source>
        <strain evidence="2 3">PYC7W</strain>
    </source>
</reference>
<dbReference type="Gene3D" id="3.40.50.10140">
    <property type="entry name" value="Toll/interleukin-1 receptor homology (TIR) domain"/>
    <property type="match status" value="1"/>
</dbReference>
<evidence type="ECO:0000259" key="1">
    <source>
        <dbReference type="PROSITE" id="PS50104"/>
    </source>
</evidence>
<dbReference type="EMBL" id="QPII01000019">
    <property type="protein sequence ID" value="RCV86942.1"/>
    <property type="molecule type" value="Genomic_DNA"/>
</dbReference>
<proteinExistence type="predicted"/>
<dbReference type="RefSeq" id="WP_114480568.1">
    <property type="nucleotide sequence ID" value="NZ_QPII01000019.1"/>
</dbReference>
<comment type="caution">
    <text evidence="2">The sequence shown here is derived from an EMBL/GenBank/DDBJ whole genome shotgun (WGS) entry which is preliminary data.</text>
</comment>
<dbReference type="Proteomes" id="UP000252405">
    <property type="component" value="Unassembled WGS sequence"/>
</dbReference>
<dbReference type="Pfam" id="PF13271">
    <property type="entry name" value="DUF4062"/>
    <property type="match status" value="1"/>
</dbReference>
<dbReference type="SMART" id="SM00255">
    <property type="entry name" value="TIR"/>
    <property type="match status" value="1"/>
</dbReference>
<keyword evidence="3" id="KW-1185">Reference proteome</keyword>
<sequence>MPRPLTVFLCSTYADLSEERDRVLDAVRRLQLQHDSMEFFGARANLPIETCLAEVRRSDVLVVVVGHRYGSFVPELGVSFSEAEYREGQRLGKPCLVYLRDENAPVLPKHFERDPDKLRLLERWKDTLSTRHTTATFSDPHKLAVQVAADLSRTIQALEEAERTRPDSTTQPANAVVAEIQALIDGAAERGIPHHSLVSAIRRAVADLVAAAGDRKPVVFLSHAHTDKPVVRQVAEGLKHHGIDVWMDEAELTHGDSLVNLIERGLDSADFVAFFLSKASVKSQWVRQELNMAISRQVSGDRGAIVLPILLEDAEIPALLRDVMYLDMRAGDVQAGVTKLVAAIQRRQLERLHTFETRKNRYFNPPADIPKLGRRLKDGRFADLLSQLQENETLFGLYRNQADALVATHLHSKERMDEMEGLYAPAKGFYALGITQANEGLNEGIPT</sequence>
<dbReference type="InterPro" id="IPR000157">
    <property type="entry name" value="TIR_dom"/>
</dbReference>
<dbReference type="InterPro" id="IPR025139">
    <property type="entry name" value="DUF4062"/>
</dbReference>
<name>A0A368TS48_9GAMM</name>
<organism evidence="2 3">
    <name type="scientific">Billgrantia montanilacus</name>
    <dbReference type="NCBI Taxonomy" id="2282305"/>
    <lineage>
        <taxon>Bacteria</taxon>
        <taxon>Pseudomonadati</taxon>
        <taxon>Pseudomonadota</taxon>
        <taxon>Gammaproteobacteria</taxon>
        <taxon>Oceanospirillales</taxon>
        <taxon>Halomonadaceae</taxon>
        <taxon>Billgrantia</taxon>
    </lineage>
</organism>
<dbReference type="AlphaFoldDB" id="A0A368TS48"/>
<dbReference type="PROSITE" id="PS50104">
    <property type="entry name" value="TIR"/>
    <property type="match status" value="1"/>
</dbReference>
<gene>
    <name evidence="2" type="ORF">DU505_19130</name>
</gene>
<dbReference type="SUPFAM" id="SSF52200">
    <property type="entry name" value="Toll/Interleukin receptor TIR domain"/>
    <property type="match status" value="1"/>
</dbReference>
<dbReference type="Pfam" id="PF13676">
    <property type="entry name" value="TIR_2"/>
    <property type="match status" value="1"/>
</dbReference>
<feature type="domain" description="TIR" evidence="1">
    <location>
        <begin position="215"/>
        <end position="348"/>
    </location>
</feature>
<dbReference type="InterPro" id="IPR035897">
    <property type="entry name" value="Toll_tir_struct_dom_sf"/>
</dbReference>
<accession>A0A368TS48</accession>
<protein>
    <submittedName>
        <fullName evidence="2">TIR domain-containing protein</fullName>
    </submittedName>
</protein>
<evidence type="ECO:0000313" key="3">
    <source>
        <dbReference type="Proteomes" id="UP000252405"/>
    </source>
</evidence>
<dbReference type="OrthoDB" id="72299at2"/>
<dbReference type="GO" id="GO:0007165">
    <property type="term" value="P:signal transduction"/>
    <property type="evidence" value="ECO:0007669"/>
    <property type="project" value="InterPro"/>
</dbReference>
<evidence type="ECO:0000313" key="2">
    <source>
        <dbReference type="EMBL" id="RCV86942.1"/>
    </source>
</evidence>